<reference evidence="2 4" key="2">
    <citation type="submission" date="2017-09" db="EMBL/GenBank/DDBJ databases">
        <title>Large-scale bioinformatics analysis of Bacillus genomes uncovers conserved roles of natural products in bacterial physiology.</title>
        <authorList>
            <consortium name="Agbiome Team Llc"/>
            <person name="Bleich R.M."/>
            <person name="Kirk G.J."/>
            <person name="Santa Maria K.C."/>
            <person name="Allen S.E."/>
            <person name="Farag S."/>
            <person name="Shank E.A."/>
            <person name="Bowers A."/>
        </authorList>
    </citation>
    <scope>NUCLEOTIDE SEQUENCE [LARGE SCALE GENOMIC DNA]</scope>
    <source>
        <strain evidence="2 4">AFS020204</strain>
    </source>
</reference>
<dbReference type="EMBL" id="NTSO01000002">
    <property type="protein sequence ID" value="PFF52062.1"/>
    <property type="molecule type" value="Genomic_DNA"/>
</dbReference>
<dbReference type="EMBL" id="LOMO01000001">
    <property type="protein sequence ID" value="KXY51510.1"/>
    <property type="molecule type" value="Genomic_DNA"/>
</dbReference>
<evidence type="ECO:0000313" key="4">
    <source>
        <dbReference type="Proteomes" id="UP000220210"/>
    </source>
</evidence>
<organism evidence="1 3">
    <name type="scientific">Bacillus cereus</name>
    <dbReference type="NCBI Taxonomy" id="1396"/>
    <lineage>
        <taxon>Bacteria</taxon>
        <taxon>Bacillati</taxon>
        <taxon>Bacillota</taxon>
        <taxon>Bacilli</taxon>
        <taxon>Bacillales</taxon>
        <taxon>Bacillaceae</taxon>
        <taxon>Bacillus</taxon>
        <taxon>Bacillus cereus group</taxon>
    </lineage>
</organism>
<comment type="caution">
    <text evidence="1">The sequence shown here is derived from an EMBL/GenBank/DDBJ whole genome shotgun (WGS) entry which is preliminary data.</text>
</comment>
<dbReference type="Proteomes" id="UP000075476">
    <property type="component" value="Unassembled WGS sequence"/>
</dbReference>
<protein>
    <recommendedName>
        <fullName evidence="5">MjaI family restriction endonuclease</fullName>
    </recommendedName>
</protein>
<dbReference type="AlphaFoldDB" id="A0A9X0MKV2"/>
<name>A0A9X0MKV2_BACCE</name>
<dbReference type="Proteomes" id="UP000220210">
    <property type="component" value="Unassembled WGS sequence"/>
</dbReference>
<evidence type="ECO:0000313" key="1">
    <source>
        <dbReference type="EMBL" id="KXY51510.1"/>
    </source>
</evidence>
<accession>A0A9X0MKV2</accession>
<evidence type="ECO:0000313" key="3">
    <source>
        <dbReference type="Proteomes" id="UP000075476"/>
    </source>
</evidence>
<reference evidence="1 3" key="1">
    <citation type="submission" date="2015-12" db="EMBL/GenBank/DDBJ databases">
        <title>Bacillus cereus Group isolate.</title>
        <authorList>
            <person name="Kovac J."/>
        </authorList>
    </citation>
    <scope>NUCLEOTIDE SEQUENCE [LARGE SCALE GENOMIC DNA]</scope>
    <source>
        <strain evidence="1 3">FSL K6-0073</strain>
    </source>
</reference>
<sequence length="285" mass="33682">MRSIWLNYILHLYKTKKRGVTLQLDLFENEMEPDKFRYTNAIWNELRLNTSWSIGSVASLIEKGTFRTKEEWKEFYFHSGNQRLEKLKQMDLSEDLKRKVILIRPDGKIPYAVKQLNYEYGRTRGSLAFKGDVLYNEIVKRGNPYGLTKRECQYAVFYRVIAESWNGVVVRERNTMDALQTELKKQGVIVSCKKTSGRIDYKYEVDYELFKNDTLLCGIQVKPPSYLQDTPYLRETKEVNEYKNKKYKQDYKVDVFYVYSKTNGEIVNAEVIEEIISHISKTVSN</sequence>
<proteinExistence type="predicted"/>
<evidence type="ECO:0008006" key="5">
    <source>
        <dbReference type="Google" id="ProtNLM"/>
    </source>
</evidence>
<evidence type="ECO:0000313" key="2">
    <source>
        <dbReference type="EMBL" id="PFF52062.1"/>
    </source>
</evidence>
<gene>
    <name evidence="1" type="ORF">AT268_32875</name>
    <name evidence="2" type="ORF">CN357_03145</name>
</gene>